<protein>
    <recommendedName>
        <fullName evidence="4">VCBS repeat-containing protein</fullName>
    </recommendedName>
</protein>
<dbReference type="RefSeq" id="WP_265046906.1">
    <property type="nucleotide sequence ID" value="NZ_CP100390.1"/>
</dbReference>
<feature type="region of interest" description="Disordered" evidence="1">
    <location>
        <begin position="15"/>
        <end position="42"/>
    </location>
</feature>
<accession>A0ABY6N065</accession>
<dbReference type="PANTHER" id="PTHR39431">
    <property type="entry name" value="FRPA/C-RELATED PROTEIN"/>
    <property type="match status" value="1"/>
</dbReference>
<evidence type="ECO:0000313" key="2">
    <source>
        <dbReference type="EMBL" id="UZE95417.1"/>
    </source>
</evidence>
<sequence>MKIDASTIQLTAQAAQSSKLEQQEKSSIRLSSGSPSVSGNSAISEHEATYQYHSKDRLYLYSNSLVSRDGDASNEFSNNRLLTEMVDVALSGKEAIHALTIKNGQPVGPAIPGFSGQAKIEMSRYQFVSESQDLALSSNGVIKTEDGREIDFSLYLQLNQQATYETSESFVMDVQQMRDPLVINFGTDSVSLTDQYFEFDLEGDGADEVIASLASGSGYLVLDKNANGIVDNGTELFGTRTGQGFAELAEFDHDGNLWIDENDEIFSQLKIWVGNEKGEQQLQTLKEVGVGAIYLGRAEGHFNLHSPSGAVLGDIKSSGLVLMEDGEVRTIQEIDLVDQSEPEVGALQLSPIPIPIDGTLLSKRDEQAPSADLNVTVINNALEKLEEIRAQQRAYSDSLLDKKLEAGSPLTELLKKMEEIRLEMLEKQRGNADRLYREYAARF</sequence>
<organism evidence="2 3">
    <name type="scientific">Alkalimarinus alittae</name>
    <dbReference type="NCBI Taxonomy" id="2961619"/>
    <lineage>
        <taxon>Bacteria</taxon>
        <taxon>Pseudomonadati</taxon>
        <taxon>Pseudomonadota</taxon>
        <taxon>Gammaproteobacteria</taxon>
        <taxon>Alteromonadales</taxon>
        <taxon>Alteromonadaceae</taxon>
        <taxon>Alkalimarinus</taxon>
    </lineage>
</organism>
<evidence type="ECO:0008006" key="4">
    <source>
        <dbReference type="Google" id="ProtNLM"/>
    </source>
</evidence>
<dbReference type="EMBL" id="CP100390">
    <property type="protein sequence ID" value="UZE95417.1"/>
    <property type="molecule type" value="Genomic_DNA"/>
</dbReference>
<name>A0ABY6N065_9ALTE</name>
<evidence type="ECO:0000256" key="1">
    <source>
        <dbReference type="SAM" id="MobiDB-lite"/>
    </source>
</evidence>
<feature type="compositionally biased region" description="Low complexity" evidence="1">
    <location>
        <begin position="28"/>
        <end position="42"/>
    </location>
</feature>
<dbReference type="Proteomes" id="UP001163739">
    <property type="component" value="Chromosome"/>
</dbReference>
<gene>
    <name evidence="2" type="ORF">NKI27_15280</name>
</gene>
<keyword evidence="3" id="KW-1185">Reference proteome</keyword>
<reference evidence="2" key="1">
    <citation type="submission" date="2022-06" db="EMBL/GenBank/DDBJ databases">
        <title>Alkalimarinus sp. nov., isolated from gut of a Alitta virens.</title>
        <authorList>
            <person name="Yang A.I."/>
            <person name="Shin N.-R."/>
        </authorList>
    </citation>
    <scope>NUCLEOTIDE SEQUENCE</scope>
    <source>
        <strain evidence="2">A2M4</strain>
    </source>
</reference>
<evidence type="ECO:0000313" key="3">
    <source>
        <dbReference type="Proteomes" id="UP001163739"/>
    </source>
</evidence>
<proteinExistence type="predicted"/>
<dbReference type="PANTHER" id="PTHR39431:SF1">
    <property type="entry name" value="FRPA_C-RELATED PROTEIN"/>
    <property type="match status" value="1"/>
</dbReference>